<dbReference type="EMBL" id="BAAAPB010000004">
    <property type="protein sequence ID" value="GAA1969137.1"/>
    <property type="molecule type" value="Genomic_DNA"/>
</dbReference>
<protein>
    <recommendedName>
        <fullName evidence="3">Small CPxCG-related zinc finger protein</fullName>
    </recommendedName>
</protein>
<dbReference type="RefSeq" id="WP_344046515.1">
    <property type="nucleotide sequence ID" value="NZ_BAAAPB010000004.1"/>
</dbReference>
<organism evidence="1 2">
    <name type="scientific">Nocardioides panacihumi</name>
    <dbReference type="NCBI Taxonomy" id="400774"/>
    <lineage>
        <taxon>Bacteria</taxon>
        <taxon>Bacillati</taxon>
        <taxon>Actinomycetota</taxon>
        <taxon>Actinomycetes</taxon>
        <taxon>Propionibacteriales</taxon>
        <taxon>Nocardioidaceae</taxon>
        <taxon>Nocardioides</taxon>
    </lineage>
</organism>
<evidence type="ECO:0000313" key="1">
    <source>
        <dbReference type="EMBL" id="GAA1969137.1"/>
    </source>
</evidence>
<evidence type="ECO:0000313" key="2">
    <source>
        <dbReference type="Proteomes" id="UP001500571"/>
    </source>
</evidence>
<keyword evidence="2" id="KW-1185">Reference proteome</keyword>
<proteinExistence type="predicted"/>
<name>A0ABN2RHE2_9ACTN</name>
<comment type="caution">
    <text evidence="1">The sequence shown here is derived from an EMBL/GenBank/DDBJ whole genome shotgun (WGS) entry which is preliminary data.</text>
</comment>
<reference evidence="1 2" key="1">
    <citation type="journal article" date="2019" name="Int. J. Syst. Evol. Microbiol.">
        <title>The Global Catalogue of Microorganisms (GCM) 10K type strain sequencing project: providing services to taxonomists for standard genome sequencing and annotation.</title>
        <authorList>
            <consortium name="The Broad Institute Genomics Platform"/>
            <consortium name="The Broad Institute Genome Sequencing Center for Infectious Disease"/>
            <person name="Wu L."/>
            <person name="Ma J."/>
        </authorList>
    </citation>
    <scope>NUCLEOTIDE SEQUENCE [LARGE SCALE GENOMIC DNA]</scope>
    <source>
        <strain evidence="1 2">JCM 15309</strain>
    </source>
</reference>
<evidence type="ECO:0008006" key="3">
    <source>
        <dbReference type="Google" id="ProtNLM"/>
    </source>
</evidence>
<gene>
    <name evidence="1" type="ORF">GCM10009798_32180</name>
</gene>
<dbReference type="Proteomes" id="UP001500571">
    <property type="component" value="Unassembled WGS sequence"/>
</dbReference>
<accession>A0ABN2RHE2</accession>
<sequence>MWDTVQTNETHLSHDLPCPRCGHAVHTYLACSDTCACEPTSLPGGASLAA</sequence>